<dbReference type="InterPro" id="IPR007401">
    <property type="entry name" value="DUF454"/>
</dbReference>
<evidence type="ECO:0000313" key="3">
    <source>
        <dbReference type="Proteomes" id="UP001147830"/>
    </source>
</evidence>
<gene>
    <name evidence="2" type="ORF">NYR02_02135</name>
</gene>
<keyword evidence="1" id="KW-0472">Membrane</keyword>
<keyword evidence="1" id="KW-1133">Transmembrane helix</keyword>
<dbReference type="PANTHER" id="PTHR35813:SF1">
    <property type="entry name" value="INNER MEMBRANE PROTEIN YBAN"/>
    <property type="match status" value="1"/>
</dbReference>
<comment type="caution">
    <text evidence="2">The sequence shown here is derived from an EMBL/GenBank/DDBJ whole genome shotgun (WGS) entry which is preliminary data.</text>
</comment>
<evidence type="ECO:0000313" key="2">
    <source>
        <dbReference type="EMBL" id="MCT7357820.1"/>
    </source>
</evidence>
<dbReference type="Proteomes" id="UP001147830">
    <property type="component" value="Unassembled WGS sequence"/>
</dbReference>
<reference evidence="2" key="2">
    <citation type="submission" date="2022-08" db="EMBL/GenBank/DDBJ databases">
        <authorList>
            <person name="Dong C."/>
        </authorList>
    </citation>
    <scope>NUCLEOTIDE SEQUENCE</scope>
    <source>
        <strain evidence="2">59MF3M-4</strain>
    </source>
</reference>
<dbReference type="EMBL" id="JAOANI010000009">
    <property type="protein sequence ID" value="MCT7357820.1"/>
    <property type="molecule type" value="Genomic_DNA"/>
</dbReference>
<dbReference type="AlphaFoldDB" id="A0A9X2WCX2"/>
<keyword evidence="3" id="KW-1185">Reference proteome</keyword>
<feature type="transmembrane region" description="Helical" evidence="1">
    <location>
        <begin position="41"/>
        <end position="62"/>
    </location>
</feature>
<keyword evidence="1" id="KW-0812">Transmembrane</keyword>
<dbReference type="GO" id="GO:0005886">
    <property type="term" value="C:plasma membrane"/>
    <property type="evidence" value="ECO:0007669"/>
    <property type="project" value="TreeGrafter"/>
</dbReference>
<proteinExistence type="predicted"/>
<dbReference type="PANTHER" id="PTHR35813">
    <property type="entry name" value="INNER MEMBRANE PROTEIN YBAN"/>
    <property type="match status" value="1"/>
</dbReference>
<feature type="transmembrane region" description="Helical" evidence="1">
    <location>
        <begin position="108"/>
        <end position="129"/>
    </location>
</feature>
<dbReference type="RefSeq" id="WP_260974751.1">
    <property type="nucleotide sequence ID" value="NZ_JAOANI010000009.1"/>
</dbReference>
<feature type="transmembrane region" description="Helical" evidence="1">
    <location>
        <begin position="135"/>
        <end position="152"/>
    </location>
</feature>
<accession>A0A9X2WCX2</accession>
<sequence>MQDQPQPSGDTAPDATLTEADAGLHSQLAEKKAIRQPLLRALVLGCGWLSVALGVLGIFLPLLPTTPFLLLAAACFLRTSPRFYLWLIRHPKLGRYVIYYLDGKGIPLRAKIYTLLLMWSTMLLTAFVLVDRLPVKIILPAIGVLVSVYILRQPTLVLRDDRPDGQG</sequence>
<reference evidence="2" key="1">
    <citation type="journal article" date="2022" name="Front. Microbiol.">
        <title>Genome-based taxonomic rearrangement of Oceanobacter-related bacteria including the description of Thalassolituus hydrocarbonoclasticus sp. nov. and Thalassolituus pacificus sp. nov. and emended description of the genus Thalassolituus.</title>
        <authorList>
            <person name="Dong C."/>
            <person name="Wei L."/>
            <person name="Wang J."/>
            <person name="Lai Q."/>
            <person name="Huang Z."/>
            <person name="Shao Z."/>
        </authorList>
    </citation>
    <scope>NUCLEOTIDE SEQUENCE</scope>
    <source>
        <strain evidence="2">59MF3M-4</strain>
    </source>
</reference>
<name>A0A9X2WCX2_9GAMM</name>
<protein>
    <submittedName>
        <fullName evidence="2">YbaN family protein</fullName>
    </submittedName>
</protein>
<evidence type="ECO:0000256" key="1">
    <source>
        <dbReference type="SAM" id="Phobius"/>
    </source>
</evidence>
<organism evidence="2 3">
    <name type="scientific">Thalassolituus pacificus</name>
    <dbReference type="NCBI Taxonomy" id="2975440"/>
    <lineage>
        <taxon>Bacteria</taxon>
        <taxon>Pseudomonadati</taxon>
        <taxon>Pseudomonadota</taxon>
        <taxon>Gammaproteobacteria</taxon>
        <taxon>Oceanospirillales</taxon>
        <taxon>Oceanospirillaceae</taxon>
        <taxon>Thalassolituus</taxon>
    </lineage>
</organism>
<dbReference type="Pfam" id="PF04304">
    <property type="entry name" value="DUF454"/>
    <property type="match status" value="1"/>
</dbReference>